<sequence>MSEYKVLFDWNMEDRVVQDPKRVVTYLVEALRSPAFKAPIKDQRSQAMFKPKRSSMQAFLMWLRPELEGFMKYEAHITNAPTGRQKNRGAPIAAQATVFQCPHVANAQESKTLYEKHTGKKVIKPVGAVAGRAGTRLPGIPCVVMDAVETTITPDSGAEISMVSPTLVNQLQEAGAWVPCQNLPEEPAVSGIGGGVWPVRKKVKLDLRF</sequence>
<reference evidence="1" key="1">
    <citation type="submission" date="2021-12" db="EMBL/GenBank/DDBJ databases">
        <title>Prjna785345.</title>
        <authorList>
            <person name="Rujirawat T."/>
            <person name="Krajaejun T."/>
        </authorList>
    </citation>
    <scope>NUCLEOTIDE SEQUENCE</scope>
    <source>
        <strain evidence="1">Pi057C3</strain>
    </source>
</reference>
<keyword evidence="2" id="KW-1185">Reference proteome</keyword>
<evidence type="ECO:0000313" key="1">
    <source>
        <dbReference type="EMBL" id="KAJ0397844.1"/>
    </source>
</evidence>
<proteinExistence type="predicted"/>
<evidence type="ECO:0000313" key="2">
    <source>
        <dbReference type="Proteomes" id="UP001209570"/>
    </source>
</evidence>
<protein>
    <submittedName>
        <fullName evidence="1">Uncharacterized protein</fullName>
    </submittedName>
</protein>
<dbReference type="AlphaFoldDB" id="A0AAD5M0D7"/>
<dbReference type="EMBL" id="JAKCXM010000236">
    <property type="protein sequence ID" value="KAJ0397844.1"/>
    <property type="molecule type" value="Genomic_DNA"/>
</dbReference>
<name>A0AAD5M0D7_PYTIN</name>
<dbReference type="Proteomes" id="UP001209570">
    <property type="component" value="Unassembled WGS sequence"/>
</dbReference>
<comment type="caution">
    <text evidence="1">The sequence shown here is derived from an EMBL/GenBank/DDBJ whole genome shotgun (WGS) entry which is preliminary data.</text>
</comment>
<organism evidence="1 2">
    <name type="scientific">Pythium insidiosum</name>
    <name type="common">Pythiosis disease agent</name>
    <dbReference type="NCBI Taxonomy" id="114742"/>
    <lineage>
        <taxon>Eukaryota</taxon>
        <taxon>Sar</taxon>
        <taxon>Stramenopiles</taxon>
        <taxon>Oomycota</taxon>
        <taxon>Peronosporomycetes</taxon>
        <taxon>Pythiales</taxon>
        <taxon>Pythiaceae</taxon>
        <taxon>Pythium</taxon>
    </lineage>
</organism>
<gene>
    <name evidence="1" type="ORF">P43SY_007629</name>
</gene>
<accession>A0AAD5M0D7</accession>